<dbReference type="SUPFAM" id="SSF51261">
    <property type="entry name" value="Duplicated hybrid motif"/>
    <property type="match status" value="1"/>
</dbReference>
<feature type="domain" description="M23ase beta-sheet core" evidence="3">
    <location>
        <begin position="126"/>
        <end position="220"/>
    </location>
</feature>
<reference evidence="4 5" key="1">
    <citation type="submission" date="2016-11" db="EMBL/GenBank/DDBJ databases">
        <authorList>
            <person name="Jaros S."/>
            <person name="Januszkiewicz K."/>
            <person name="Wedrychowicz H."/>
        </authorList>
    </citation>
    <scope>NUCLEOTIDE SEQUENCE [LARGE SCALE GENOMIC DNA]</scope>
    <source>
        <strain evidence="4 5">DSM 46144</strain>
    </source>
</reference>
<dbReference type="CDD" id="cd12797">
    <property type="entry name" value="M23_peptidase"/>
    <property type="match status" value="1"/>
</dbReference>
<proteinExistence type="predicted"/>
<evidence type="ECO:0000259" key="3">
    <source>
        <dbReference type="Pfam" id="PF01551"/>
    </source>
</evidence>
<dbReference type="Proteomes" id="UP000184440">
    <property type="component" value="Unassembled WGS sequence"/>
</dbReference>
<name>A0A1M7HXM0_9ACTN</name>
<feature type="region of interest" description="Disordered" evidence="2">
    <location>
        <begin position="71"/>
        <end position="103"/>
    </location>
</feature>
<accession>A0A1M7HXM0</accession>
<keyword evidence="1" id="KW-0732">Signal</keyword>
<evidence type="ECO:0000313" key="4">
    <source>
        <dbReference type="EMBL" id="SHM33210.1"/>
    </source>
</evidence>
<dbReference type="EMBL" id="FRCS01000001">
    <property type="protein sequence ID" value="SHM33210.1"/>
    <property type="molecule type" value="Genomic_DNA"/>
</dbReference>
<dbReference type="GO" id="GO:0004222">
    <property type="term" value="F:metalloendopeptidase activity"/>
    <property type="evidence" value="ECO:0007669"/>
    <property type="project" value="TreeGrafter"/>
</dbReference>
<evidence type="ECO:0000256" key="2">
    <source>
        <dbReference type="SAM" id="MobiDB-lite"/>
    </source>
</evidence>
<dbReference type="PANTHER" id="PTHR21666">
    <property type="entry name" value="PEPTIDASE-RELATED"/>
    <property type="match status" value="1"/>
</dbReference>
<dbReference type="AlphaFoldDB" id="A0A1M7HXM0"/>
<dbReference type="InterPro" id="IPR016047">
    <property type="entry name" value="M23ase_b-sheet_dom"/>
</dbReference>
<keyword evidence="5" id="KW-1185">Reference proteome</keyword>
<dbReference type="InterPro" id="IPR011055">
    <property type="entry name" value="Dup_hybrid_motif"/>
</dbReference>
<evidence type="ECO:0000313" key="5">
    <source>
        <dbReference type="Proteomes" id="UP000184440"/>
    </source>
</evidence>
<evidence type="ECO:0000256" key="1">
    <source>
        <dbReference type="ARBA" id="ARBA00022729"/>
    </source>
</evidence>
<organism evidence="4 5">
    <name type="scientific">Cryptosporangium aurantiacum</name>
    <dbReference type="NCBI Taxonomy" id="134849"/>
    <lineage>
        <taxon>Bacteria</taxon>
        <taxon>Bacillati</taxon>
        <taxon>Actinomycetota</taxon>
        <taxon>Actinomycetes</taxon>
        <taxon>Cryptosporangiales</taxon>
        <taxon>Cryptosporangiaceae</taxon>
        <taxon>Cryptosporangium</taxon>
    </lineage>
</organism>
<dbReference type="InterPro" id="IPR050570">
    <property type="entry name" value="Cell_wall_metabolism_enzyme"/>
</dbReference>
<sequence length="236" mass="23016">MGTLAFMHCNGDAGRALRRALAGVALAVAVGAAVPAGAVAVPTGVLGAGPAAKPSEPAALAAGPGTVATGPGTVAAGPGTVATGPGAGPRVPGVPESGRGGWRWPLEGAPRVVRRFDLPADPYGPGHRGVDLAAAPGATVRAAGAGVVRFAGPVGGRGVVSVTHSDGVRTTYEPVRAVVRAGDRVVAGTPLGRLEAGHLGCAQAACLHWGLIVDGVYRDPLTLLGPGAVRLYPVTT</sequence>
<dbReference type="STRING" id="134849.SAMN05443668_101324"/>
<dbReference type="Pfam" id="PF01551">
    <property type="entry name" value="Peptidase_M23"/>
    <property type="match status" value="1"/>
</dbReference>
<gene>
    <name evidence="4" type="ORF">SAMN05443668_101324</name>
</gene>
<protein>
    <submittedName>
        <fullName evidence="4">Peptidase family M23</fullName>
    </submittedName>
</protein>
<feature type="compositionally biased region" description="Low complexity" evidence="2">
    <location>
        <begin position="71"/>
        <end position="95"/>
    </location>
</feature>
<dbReference type="Gene3D" id="2.70.70.10">
    <property type="entry name" value="Glucose Permease (Domain IIA)"/>
    <property type="match status" value="1"/>
</dbReference>
<dbReference type="PANTHER" id="PTHR21666:SF289">
    <property type="entry name" value="L-ALA--D-GLU ENDOPEPTIDASE"/>
    <property type="match status" value="1"/>
</dbReference>